<keyword evidence="3" id="KW-0808">Transferase</keyword>
<proteinExistence type="inferred from homology"/>
<evidence type="ECO:0000256" key="2">
    <source>
        <dbReference type="ARBA" id="ARBA00007353"/>
    </source>
</evidence>
<name>A0A6J6PEA2_9ZZZZ</name>
<keyword evidence="5" id="KW-0862">Zinc</keyword>
<comment type="catalytic activity">
    <reaction evidence="7">
        <text>adenosine + phosphate = alpha-D-ribose 1-phosphate + adenine</text>
        <dbReference type="Rhea" id="RHEA:27642"/>
        <dbReference type="ChEBI" id="CHEBI:16335"/>
        <dbReference type="ChEBI" id="CHEBI:16708"/>
        <dbReference type="ChEBI" id="CHEBI:43474"/>
        <dbReference type="ChEBI" id="CHEBI:57720"/>
        <dbReference type="EC" id="2.4.2.1"/>
    </reaction>
    <physiologicalReaction direction="left-to-right" evidence="7">
        <dbReference type="Rhea" id="RHEA:27643"/>
    </physiologicalReaction>
</comment>
<comment type="similarity">
    <text evidence="2">Belongs to the purine nucleoside phosphorylase YfiH/LACC1 family.</text>
</comment>
<keyword evidence="4" id="KW-0479">Metal-binding</keyword>
<evidence type="ECO:0000256" key="1">
    <source>
        <dbReference type="ARBA" id="ARBA00000553"/>
    </source>
</evidence>
<dbReference type="GO" id="GO:0005507">
    <property type="term" value="F:copper ion binding"/>
    <property type="evidence" value="ECO:0007669"/>
    <property type="project" value="TreeGrafter"/>
</dbReference>
<evidence type="ECO:0000256" key="6">
    <source>
        <dbReference type="ARBA" id="ARBA00047989"/>
    </source>
</evidence>
<dbReference type="SUPFAM" id="SSF64438">
    <property type="entry name" value="CNF1/YfiH-like putative cysteine hydrolases"/>
    <property type="match status" value="1"/>
</dbReference>
<dbReference type="InterPro" id="IPR011324">
    <property type="entry name" value="Cytotoxic_necrot_fac-like_cat"/>
</dbReference>
<reference evidence="9" key="1">
    <citation type="submission" date="2020-05" db="EMBL/GenBank/DDBJ databases">
        <authorList>
            <person name="Chiriac C."/>
            <person name="Salcher M."/>
            <person name="Ghai R."/>
            <person name="Kavagutti S V."/>
        </authorList>
    </citation>
    <scope>NUCLEOTIDE SEQUENCE</scope>
</reference>
<evidence type="ECO:0000256" key="8">
    <source>
        <dbReference type="ARBA" id="ARBA00049893"/>
    </source>
</evidence>
<protein>
    <submittedName>
        <fullName evidence="9">Unannotated protein</fullName>
    </submittedName>
</protein>
<dbReference type="CDD" id="cd16833">
    <property type="entry name" value="YfiH"/>
    <property type="match status" value="1"/>
</dbReference>
<dbReference type="Gene3D" id="3.60.140.10">
    <property type="entry name" value="CNF1/YfiH-like putative cysteine hydrolases"/>
    <property type="match status" value="1"/>
</dbReference>
<evidence type="ECO:0000256" key="3">
    <source>
        <dbReference type="ARBA" id="ARBA00022679"/>
    </source>
</evidence>
<evidence type="ECO:0000256" key="7">
    <source>
        <dbReference type="ARBA" id="ARBA00048968"/>
    </source>
</evidence>
<sequence>MIPWQAEGPYAVAFTTRNGGVSEGPFDSLNLGGQRDEPHNIAENRRRACAEIGADAMRLAVNRQRHTAIVHAAEDVHEGQDGDAIWVSAPGVPILALTADCVPIAVARRGDHDPRLAVVHAGWRGLASGIVHNAAAVLGDGPLQAAIGPAIGPCCYEVGTDVSNLFDADLTRACHLDLWAAAERALQNAGVETITRIDLCTRCNPNLFYSHRRDGELRGVQGVIGAVTL</sequence>
<dbReference type="InterPro" id="IPR003730">
    <property type="entry name" value="Cu_polyphenol_OxRdtase"/>
</dbReference>
<evidence type="ECO:0000256" key="5">
    <source>
        <dbReference type="ARBA" id="ARBA00022833"/>
    </source>
</evidence>
<comment type="catalytic activity">
    <reaction evidence="1">
        <text>inosine + phosphate = alpha-D-ribose 1-phosphate + hypoxanthine</text>
        <dbReference type="Rhea" id="RHEA:27646"/>
        <dbReference type="ChEBI" id="CHEBI:17368"/>
        <dbReference type="ChEBI" id="CHEBI:17596"/>
        <dbReference type="ChEBI" id="CHEBI:43474"/>
        <dbReference type="ChEBI" id="CHEBI:57720"/>
        <dbReference type="EC" id="2.4.2.1"/>
    </reaction>
    <physiologicalReaction direction="left-to-right" evidence="1">
        <dbReference type="Rhea" id="RHEA:27647"/>
    </physiologicalReaction>
</comment>
<comment type="catalytic activity">
    <reaction evidence="8">
        <text>S-methyl-5'-thioadenosine + phosphate = 5-(methylsulfanyl)-alpha-D-ribose 1-phosphate + adenine</text>
        <dbReference type="Rhea" id="RHEA:11852"/>
        <dbReference type="ChEBI" id="CHEBI:16708"/>
        <dbReference type="ChEBI" id="CHEBI:17509"/>
        <dbReference type="ChEBI" id="CHEBI:43474"/>
        <dbReference type="ChEBI" id="CHEBI:58533"/>
        <dbReference type="EC" id="2.4.2.28"/>
    </reaction>
    <physiologicalReaction direction="left-to-right" evidence="8">
        <dbReference type="Rhea" id="RHEA:11853"/>
    </physiologicalReaction>
</comment>
<organism evidence="9">
    <name type="scientific">freshwater metagenome</name>
    <dbReference type="NCBI Taxonomy" id="449393"/>
    <lineage>
        <taxon>unclassified sequences</taxon>
        <taxon>metagenomes</taxon>
        <taxon>ecological metagenomes</taxon>
    </lineage>
</organism>
<evidence type="ECO:0000313" key="9">
    <source>
        <dbReference type="EMBL" id="CAB4697830.1"/>
    </source>
</evidence>
<dbReference type="PANTHER" id="PTHR30616">
    <property type="entry name" value="UNCHARACTERIZED PROTEIN YFIH"/>
    <property type="match status" value="1"/>
</dbReference>
<dbReference type="GO" id="GO:0017061">
    <property type="term" value="F:S-methyl-5-thioadenosine phosphorylase activity"/>
    <property type="evidence" value="ECO:0007669"/>
    <property type="project" value="UniProtKB-EC"/>
</dbReference>
<dbReference type="InterPro" id="IPR038371">
    <property type="entry name" value="Cu_polyphenol_OxRdtase_sf"/>
</dbReference>
<evidence type="ECO:0000256" key="4">
    <source>
        <dbReference type="ARBA" id="ARBA00022723"/>
    </source>
</evidence>
<dbReference type="PANTHER" id="PTHR30616:SF3">
    <property type="entry name" value="PURINE NUCLEOSIDE PHOSPHORYLASE"/>
    <property type="match status" value="1"/>
</dbReference>
<dbReference type="AlphaFoldDB" id="A0A6J6PEA2"/>
<dbReference type="Pfam" id="PF02578">
    <property type="entry name" value="Cu-oxidase_4"/>
    <property type="match status" value="1"/>
</dbReference>
<accession>A0A6J6PEA2</accession>
<dbReference type="EMBL" id="CAEZXP010000003">
    <property type="protein sequence ID" value="CAB4697830.1"/>
    <property type="molecule type" value="Genomic_DNA"/>
</dbReference>
<comment type="catalytic activity">
    <reaction evidence="6">
        <text>adenosine + H2O + H(+) = inosine + NH4(+)</text>
        <dbReference type="Rhea" id="RHEA:24408"/>
        <dbReference type="ChEBI" id="CHEBI:15377"/>
        <dbReference type="ChEBI" id="CHEBI:15378"/>
        <dbReference type="ChEBI" id="CHEBI:16335"/>
        <dbReference type="ChEBI" id="CHEBI:17596"/>
        <dbReference type="ChEBI" id="CHEBI:28938"/>
        <dbReference type="EC" id="3.5.4.4"/>
    </reaction>
    <physiologicalReaction direction="left-to-right" evidence="6">
        <dbReference type="Rhea" id="RHEA:24409"/>
    </physiologicalReaction>
</comment>
<gene>
    <name evidence="9" type="ORF">UFOPK2399_01143</name>
</gene>